<feature type="compositionally biased region" description="Pro residues" evidence="1">
    <location>
        <begin position="390"/>
        <end position="415"/>
    </location>
</feature>
<feature type="domain" description="Senescence" evidence="2">
    <location>
        <begin position="234"/>
        <end position="500"/>
    </location>
</feature>
<name>A0A9P6DC26_PLEER</name>
<dbReference type="InterPro" id="IPR009686">
    <property type="entry name" value="Senescence/spartin_C"/>
</dbReference>
<feature type="compositionally biased region" description="Low complexity" evidence="1">
    <location>
        <begin position="269"/>
        <end position="279"/>
    </location>
</feature>
<dbReference type="PANTHER" id="PTHR21068:SF43">
    <property type="entry name" value="SPARTIN"/>
    <property type="match status" value="1"/>
</dbReference>
<feature type="region of interest" description="Disordered" evidence="1">
    <location>
        <begin position="356"/>
        <end position="421"/>
    </location>
</feature>
<dbReference type="EMBL" id="MU154524">
    <property type="protein sequence ID" value="KAF9501126.1"/>
    <property type="molecule type" value="Genomic_DNA"/>
</dbReference>
<evidence type="ECO:0000259" key="2">
    <source>
        <dbReference type="Pfam" id="PF06911"/>
    </source>
</evidence>
<protein>
    <recommendedName>
        <fullName evidence="2">Senescence domain-containing protein</fullName>
    </recommendedName>
</protein>
<evidence type="ECO:0000256" key="1">
    <source>
        <dbReference type="SAM" id="MobiDB-lite"/>
    </source>
</evidence>
<evidence type="ECO:0000313" key="3">
    <source>
        <dbReference type="EMBL" id="KAF9501126.1"/>
    </source>
</evidence>
<dbReference type="Pfam" id="PF06911">
    <property type="entry name" value="Senescence"/>
    <property type="match status" value="1"/>
</dbReference>
<dbReference type="PANTHER" id="PTHR21068">
    <property type="entry name" value="SPARTIN"/>
    <property type="match status" value="1"/>
</dbReference>
<gene>
    <name evidence="3" type="ORF">BDN71DRAFT_1486138</name>
</gene>
<proteinExistence type="predicted"/>
<accession>A0A9P6DC26</accession>
<organism evidence="3 4">
    <name type="scientific">Pleurotus eryngii</name>
    <name type="common">Boletus of the steppes</name>
    <dbReference type="NCBI Taxonomy" id="5323"/>
    <lineage>
        <taxon>Eukaryota</taxon>
        <taxon>Fungi</taxon>
        <taxon>Dikarya</taxon>
        <taxon>Basidiomycota</taxon>
        <taxon>Agaricomycotina</taxon>
        <taxon>Agaricomycetes</taxon>
        <taxon>Agaricomycetidae</taxon>
        <taxon>Agaricales</taxon>
        <taxon>Pleurotineae</taxon>
        <taxon>Pleurotaceae</taxon>
        <taxon>Pleurotus</taxon>
    </lineage>
</organism>
<evidence type="ECO:0000313" key="4">
    <source>
        <dbReference type="Proteomes" id="UP000807025"/>
    </source>
</evidence>
<dbReference type="GO" id="GO:0005886">
    <property type="term" value="C:plasma membrane"/>
    <property type="evidence" value="ECO:0007669"/>
    <property type="project" value="TreeGrafter"/>
</dbReference>
<dbReference type="AlphaFoldDB" id="A0A9P6DC26"/>
<feature type="region of interest" description="Disordered" evidence="1">
    <location>
        <begin position="269"/>
        <end position="297"/>
    </location>
</feature>
<sequence>MTATHPEAFLLLTLENATVRTPASVLTGVLGLQCVTVTIASDSGTAEPAHDVFLVLQLNGFETPIDPARTITHERSENGTRTYTFHRTDFDNTQLVISITPPEKDQAFLEDLETFEGILAQYADFRGYTASTTSVNARPPSIPPPYRTDYSDVGTAIPGSHGDLRGHLILVNEDNGEVVGEFDRQFAVKEDPQLQEKGHENDPVYIEVPGQTLQDEDANARELFARAVPPDQENWITKSATVISHTISATTNLLLTTVTAASNYYINHSTPSPHASSSALNRTAPGSATELPPPPPRALVFLTSESTRKGLSTVHAITGQAVQVSTKTVSVINDFVRRAVGGKPKSKESRLYTYANKSQGSSSGSPVASPSPVPAGTLLSPTAVSRDGKPPLPPRRSPSPSIPSLNGPPLPPRGPSPANHQLSNTARLILSADLILATLDHSTRQVLNTGTERFGAVMGHKYGPEAKESSLMFAGSARNVALVYVDMRGIGRKAILKQAGMQFVKARVHK</sequence>
<keyword evidence="4" id="KW-1185">Reference proteome</keyword>
<dbReference type="InterPro" id="IPR045036">
    <property type="entry name" value="Spartin-like"/>
</dbReference>
<comment type="caution">
    <text evidence="3">The sequence shown here is derived from an EMBL/GenBank/DDBJ whole genome shotgun (WGS) entry which is preliminary data.</text>
</comment>
<reference evidence="3" key="1">
    <citation type="submission" date="2020-11" db="EMBL/GenBank/DDBJ databases">
        <authorList>
            <consortium name="DOE Joint Genome Institute"/>
            <person name="Ahrendt S."/>
            <person name="Riley R."/>
            <person name="Andreopoulos W."/>
            <person name="Labutti K."/>
            <person name="Pangilinan J."/>
            <person name="Ruiz-Duenas F.J."/>
            <person name="Barrasa J.M."/>
            <person name="Sanchez-Garcia M."/>
            <person name="Camarero S."/>
            <person name="Miyauchi S."/>
            <person name="Serrano A."/>
            <person name="Linde D."/>
            <person name="Babiker R."/>
            <person name="Drula E."/>
            <person name="Ayuso-Fernandez I."/>
            <person name="Pacheco R."/>
            <person name="Padilla G."/>
            <person name="Ferreira P."/>
            <person name="Barriuso J."/>
            <person name="Kellner H."/>
            <person name="Castanera R."/>
            <person name="Alfaro M."/>
            <person name="Ramirez L."/>
            <person name="Pisabarro A.G."/>
            <person name="Kuo A."/>
            <person name="Tritt A."/>
            <person name="Lipzen A."/>
            <person name="He G."/>
            <person name="Yan M."/>
            <person name="Ng V."/>
            <person name="Cullen D."/>
            <person name="Martin F."/>
            <person name="Rosso M.-N."/>
            <person name="Henrissat B."/>
            <person name="Hibbett D."/>
            <person name="Martinez A.T."/>
            <person name="Grigoriev I.V."/>
        </authorList>
    </citation>
    <scope>NUCLEOTIDE SEQUENCE</scope>
    <source>
        <strain evidence="3">ATCC 90797</strain>
    </source>
</reference>
<dbReference type="GO" id="GO:0051301">
    <property type="term" value="P:cell division"/>
    <property type="evidence" value="ECO:0007669"/>
    <property type="project" value="TreeGrafter"/>
</dbReference>
<feature type="compositionally biased region" description="Low complexity" evidence="1">
    <location>
        <begin position="360"/>
        <end position="376"/>
    </location>
</feature>
<dbReference type="OrthoDB" id="20821at2759"/>
<dbReference type="Proteomes" id="UP000807025">
    <property type="component" value="Unassembled WGS sequence"/>
</dbReference>